<evidence type="ECO:0000259" key="1">
    <source>
        <dbReference type="PROSITE" id="PS51502"/>
    </source>
</evidence>
<dbReference type="PROSITE" id="PS51502">
    <property type="entry name" value="S_R_A_B_BARREL"/>
    <property type="match status" value="1"/>
</dbReference>
<protein>
    <submittedName>
        <fullName evidence="2">Unannotated protein</fullName>
    </submittedName>
</protein>
<dbReference type="AlphaFoldDB" id="A0A6J6AFW7"/>
<name>A0A6J6AFW7_9ZZZZ</name>
<dbReference type="InterPro" id="IPR011008">
    <property type="entry name" value="Dimeric_a/b-barrel"/>
</dbReference>
<dbReference type="Pfam" id="PF07876">
    <property type="entry name" value="Dabb"/>
    <property type="match status" value="1"/>
</dbReference>
<dbReference type="EMBL" id="CAFBQH010000081">
    <property type="protein sequence ID" value="CAB5053994.1"/>
    <property type="molecule type" value="Genomic_DNA"/>
</dbReference>
<dbReference type="EMBL" id="CAETWZ010000015">
    <property type="protein sequence ID" value="CAB4367504.1"/>
    <property type="molecule type" value="Genomic_DNA"/>
</dbReference>
<proteinExistence type="predicted"/>
<dbReference type="SUPFAM" id="SSF54909">
    <property type="entry name" value="Dimeric alpha+beta barrel"/>
    <property type="match status" value="1"/>
</dbReference>
<reference evidence="2" key="1">
    <citation type="submission" date="2020-05" db="EMBL/GenBank/DDBJ databases">
        <authorList>
            <person name="Chiriac C."/>
            <person name="Salcher M."/>
            <person name="Ghai R."/>
            <person name="Kavagutti S V."/>
        </authorList>
    </citation>
    <scope>NUCLEOTIDE SEQUENCE</scope>
</reference>
<evidence type="ECO:0000313" key="2">
    <source>
        <dbReference type="EMBL" id="CAB4367504.1"/>
    </source>
</evidence>
<gene>
    <name evidence="3" type="ORF">UFOPK2334_00731</name>
    <name evidence="2" type="ORF">UFOPK4179_00287</name>
    <name evidence="4" type="ORF">UFOPK4293_01230</name>
</gene>
<evidence type="ECO:0000313" key="3">
    <source>
        <dbReference type="EMBL" id="CAB4674435.1"/>
    </source>
</evidence>
<dbReference type="Gene3D" id="3.30.70.100">
    <property type="match status" value="1"/>
</dbReference>
<accession>A0A6J6AFW7</accession>
<feature type="domain" description="Stress-response A/B barrel" evidence="1">
    <location>
        <begin position="2"/>
        <end position="95"/>
    </location>
</feature>
<evidence type="ECO:0000313" key="4">
    <source>
        <dbReference type="EMBL" id="CAB5053994.1"/>
    </source>
</evidence>
<dbReference type="SMART" id="SM00886">
    <property type="entry name" value="Dabb"/>
    <property type="match status" value="1"/>
</dbReference>
<organism evidence="2">
    <name type="scientific">freshwater metagenome</name>
    <dbReference type="NCBI Taxonomy" id="449393"/>
    <lineage>
        <taxon>unclassified sequences</taxon>
        <taxon>metagenomes</taxon>
        <taxon>ecological metagenomes</taxon>
    </lineage>
</organism>
<dbReference type="InterPro" id="IPR013097">
    <property type="entry name" value="Dabb"/>
</dbReference>
<dbReference type="EMBL" id="CAEZXA010000051">
    <property type="protein sequence ID" value="CAB4674435.1"/>
    <property type="molecule type" value="Genomic_DNA"/>
</dbReference>
<sequence>MLHHIVLFTWNDTVPAGHPAIAANELRKYAATLDGLVSYHCGPNAGHTATAADFAVSAVFEDVAAWHAYDTADEHNRIRKEIFGPYVATRAVIQFES</sequence>